<dbReference type="EMBL" id="JAPCWZ010000001">
    <property type="protein sequence ID" value="KAK8880021.1"/>
    <property type="molecule type" value="Genomic_DNA"/>
</dbReference>
<dbReference type="Proteomes" id="UP001390339">
    <property type="component" value="Unassembled WGS sequence"/>
</dbReference>
<accession>A0ABR2JMP9</accession>
<comment type="similarity">
    <text evidence="2">Belongs to the AB hydrolase superfamily. Lipase family.</text>
</comment>
<keyword evidence="1" id="KW-0378">Hydrolase</keyword>
<evidence type="ECO:0000313" key="4">
    <source>
        <dbReference type="Proteomes" id="UP001390339"/>
    </source>
</evidence>
<keyword evidence="2" id="KW-0732">Signal</keyword>
<evidence type="ECO:0000256" key="2">
    <source>
        <dbReference type="PIRNR" id="PIRNR029171"/>
    </source>
</evidence>
<keyword evidence="4" id="KW-1185">Reference proteome</keyword>
<dbReference type="Gene3D" id="3.40.50.1820">
    <property type="entry name" value="alpha/beta hydrolase"/>
    <property type="match status" value="1"/>
</dbReference>
<feature type="chain" id="PRO_5045017201" evidence="2">
    <location>
        <begin position="24"/>
        <end position="445"/>
    </location>
</feature>
<protein>
    <submittedName>
        <fullName evidence="3">Secretory lipase-domain-containing protein</fullName>
    </submittedName>
</protein>
<dbReference type="SUPFAM" id="SSF53474">
    <property type="entry name" value="alpha/beta-Hydrolases"/>
    <property type="match status" value="1"/>
</dbReference>
<feature type="signal peptide" evidence="2">
    <location>
        <begin position="1"/>
        <end position="23"/>
    </location>
</feature>
<dbReference type="PANTHER" id="PTHR34853:SF5">
    <property type="entry name" value="LIP-DOMAIN-CONTAINING PROTEIN-RELATED"/>
    <property type="match status" value="1"/>
</dbReference>
<dbReference type="InterPro" id="IPR005152">
    <property type="entry name" value="Lipase_secreted"/>
</dbReference>
<dbReference type="Gene3D" id="1.10.260.130">
    <property type="match status" value="1"/>
</dbReference>
<dbReference type="PIRSF" id="PIRSF029171">
    <property type="entry name" value="Esterase_LipA"/>
    <property type="match status" value="1"/>
</dbReference>
<dbReference type="PANTHER" id="PTHR34853">
    <property type="match status" value="1"/>
</dbReference>
<evidence type="ECO:0000256" key="1">
    <source>
        <dbReference type="ARBA" id="ARBA00022801"/>
    </source>
</evidence>
<evidence type="ECO:0000313" key="3">
    <source>
        <dbReference type="EMBL" id="KAK8880021.1"/>
    </source>
</evidence>
<name>A0ABR2JMP9_9PEZI</name>
<dbReference type="InterPro" id="IPR029058">
    <property type="entry name" value="AB_hydrolase_fold"/>
</dbReference>
<organism evidence="3 4">
    <name type="scientific">Apiospora arundinis</name>
    <dbReference type="NCBI Taxonomy" id="335852"/>
    <lineage>
        <taxon>Eukaryota</taxon>
        <taxon>Fungi</taxon>
        <taxon>Dikarya</taxon>
        <taxon>Ascomycota</taxon>
        <taxon>Pezizomycotina</taxon>
        <taxon>Sordariomycetes</taxon>
        <taxon>Xylariomycetidae</taxon>
        <taxon>Amphisphaeriales</taxon>
        <taxon>Apiosporaceae</taxon>
        <taxon>Apiospora</taxon>
    </lineage>
</organism>
<proteinExistence type="inferred from homology"/>
<gene>
    <name evidence="3" type="ORF">PGQ11_001315</name>
</gene>
<dbReference type="Pfam" id="PF03583">
    <property type="entry name" value="LIP"/>
    <property type="match status" value="1"/>
</dbReference>
<reference evidence="3 4" key="1">
    <citation type="journal article" date="2024" name="IMA Fungus">
        <title>Apiospora arundinis, a panoply of carbohydrate-active enzymes and secondary metabolites.</title>
        <authorList>
            <person name="Sorensen T."/>
            <person name="Petersen C."/>
            <person name="Muurmann A.T."/>
            <person name="Christiansen J.V."/>
            <person name="Brundto M.L."/>
            <person name="Overgaard C.K."/>
            <person name="Boysen A.T."/>
            <person name="Wollenberg R.D."/>
            <person name="Larsen T.O."/>
            <person name="Sorensen J.L."/>
            <person name="Nielsen K.L."/>
            <person name="Sondergaard T.E."/>
        </authorList>
    </citation>
    <scope>NUCLEOTIDE SEQUENCE [LARGE SCALE GENOMIC DNA]</scope>
    <source>
        <strain evidence="3 4">AAU 773</strain>
    </source>
</reference>
<comment type="caution">
    <text evidence="3">The sequence shown here is derived from an EMBL/GenBank/DDBJ whole genome shotgun (WGS) entry which is preliminary data.</text>
</comment>
<sequence length="445" mass="48355">MKGLSLLLTLLSASLGFALSVHATRNSSELIPPSRDPWYTAPPGFEAQAPGAVLRVRPAPAGVVSPVADSVSDAYQVLYRSTDTRDQPSWAVTTVFLPRAGGQQRGNSSNTTTTTTITHKKLVSYQFPYNTVDVDQGPSYRLPTVLAGNGIFFVREGLARGWVVSVPDFEGPLAAFTAYAQAGHAVLDGIRAVLQIEQQHQQEPGRRHQAVRPERKMRYGLWGYSGGAFATNAAAELQASYAPELLAGFAGVAMGGVPTNFTQVLYTYNKSGGAGVVPLILVGVTAQYPAAREYLLGQLREEGPYNATVFLTVLHSDGATILATFAEQDIFEYFKDGEAILKAPEMAQALGENWGTTNNKVPQMPVFVAHAIHDENTFIEPVDERVKRLCEKGGNILYQRNTVGGHEDEFKSSQNRALQWLGEVLDGDQLKPRKECKIEDITNKA</sequence>